<evidence type="ECO:0000313" key="1">
    <source>
        <dbReference type="EMBL" id="CAD7431700.1"/>
    </source>
</evidence>
<sequence length="379" mass="41980">MVSKFRGITINYGNWNDANFEVLKAMYRDTDLLERGGVQVFLTATSNINIEPVNPRGSEVSTASRRVDLYMEDNGWLMEGVEGLATPILASHATGWLMEGVEGLATPILASHATASRHISQELQTLGKRKSSSTVDEAASKYPYFQALQFVVPVITTKNTISNLCCEPLTHIAILSIPSPNTFLLPSFPFLARFSTSSSNNTPAAVRFRFPGMTGRQFVTLSSRDVDTILGVTHSSFSSSWSPSVAETSHCACISLITSRRPNFPGVLVVNLQLAVVGKDGVFDTIPCAHWEQFSAAERHARPRQFAIVIASSRNGPSHTNCVSHVTISSFQLLFPGQLAPRWKLEQPFQWSWDYIWATSSDYCDNKKRSILSKYMRTF</sequence>
<accession>A0A7R9EEK4</accession>
<gene>
    <name evidence="1" type="ORF">TMSB3V08_LOCUS8422</name>
</gene>
<protein>
    <submittedName>
        <fullName evidence="1">Uncharacterized protein</fullName>
    </submittedName>
</protein>
<dbReference type="EMBL" id="OB795115">
    <property type="protein sequence ID" value="CAD7431700.1"/>
    <property type="molecule type" value="Genomic_DNA"/>
</dbReference>
<reference evidence="1" key="1">
    <citation type="submission" date="2020-11" db="EMBL/GenBank/DDBJ databases">
        <authorList>
            <person name="Tran Van P."/>
        </authorList>
    </citation>
    <scope>NUCLEOTIDE SEQUENCE</scope>
</reference>
<name>A0A7R9EEK4_9NEOP</name>
<organism evidence="1">
    <name type="scientific">Timema monikensis</name>
    <dbReference type="NCBI Taxonomy" id="170555"/>
    <lineage>
        <taxon>Eukaryota</taxon>
        <taxon>Metazoa</taxon>
        <taxon>Ecdysozoa</taxon>
        <taxon>Arthropoda</taxon>
        <taxon>Hexapoda</taxon>
        <taxon>Insecta</taxon>
        <taxon>Pterygota</taxon>
        <taxon>Neoptera</taxon>
        <taxon>Polyneoptera</taxon>
        <taxon>Phasmatodea</taxon>
        <taxon>Timematodea</taxon>
        <taxon>Timematoidea</taxon>
        <taxon>Timematidae</taxon>
        <taxon>Timema</taxon>
    </lineage>
</organism>
<proteinExistence type="predicted"/>
<dbReference type="AlphaFoldDB" id="A0A7R9EEK4"/>